<dbReference type="FunFam" id="3.40.50.1820:FF:000002">
    <property type="entry name" value="S-formylglutathione hydrolase"/>
    <property type="match status" value="1"/>
</dbReference>
<feature type="active site" description="Charge relay system" evidence="6">
    <location>
        <position position="224"/>
    </location>
</feature>
<comment type="caution">
    <text evidence="8">The sequence shown here is derived from an EMBL/GenBank/DDBJ whole genome shotgun (WGS) entry which is preliminary data.</text>
</comment>
<dbReference type="GO" id="GO:0052689">
    <property type="term" value="F:carboxylic ester hydrolase activity"/>
    <property type="evidence" value="ECO:0007669"/>
    <property type="project" value="UniProtKB-KW"/>
</dbReference>
<dbReference type="AlphaFoldDB" id="A0AAV1IC96"/>
<feature type="active site" description="Charge relay system" evidence="6">
    <location>
        <position position="147"/>
    </location>
</feature>
<feature type="active site" description="Charge relay system" evidence="6">
    <location>
        <position position="257"/>
    </location>
</feature>
<dbReference type="InterPro" id="IPR014186">
    <property type="entry name" value="S-formylglutathione_hydrol"/>
</dbReference>
<reference evidence="8 9" key="1">
    <citation type="submission" date="2023-10" db="EMBL/GenBank/DDBJ databases">
        <authorList>
            <person name="Maclean D."/>
            <person name="Macfadyen A."/>
        </authorList>
    </citation>
    <scope>NUCLEOTIDE SEQUENCE [LARGE SCALE GENOMIC DNA]</scope>
</reference>
<sequence length="280" mass="30957">MVQELKAAKIFGGWNRRYKHKSDVLGCDMTFTVFYPPACESSPVPVLYFLSGLTCTDENVTTKSGIQRKAAEEGIAIIAPDTSPRGLKIEGDSDSWDFGEGAGFYLNATQPKWKQYRMYDYIIKELPSILKQFKELNIAEASITGHSMGGHGALTIGLKHPDLFKSISAFSPISNPISVPWGQKAFSGYLGDDKESWRQYDATELVKGYKGPSRKILIDVGTKDDFLENQLKPDVLAKAAPGTPVSVDLRLQDGYDHSYFFISTFIDDHVSHAAKALKSS</sequence>
<dbReference type="Gene3D" id="3.40.50.1820">
    <property type="entry name" value="alpha/beta hydrolase"/>
    <property type="match status" value="1"/>
</dbReference>
<dbReference type="PANTHER" id="PTHR10061:SF0">
    <property type="entry name" value="S-FORMYLGLUTATHIONE HYDROLASE"/>
    <property type="match status" value="1"/>
</dbReference>
<comment type="subcellular location">
    <subcellularLocation>
        <location evidence="7">Cytoplasm</location>
    </subcellularLocation>
</comment>
<evidence type="ECO:0000313" key="8">
    <source>
        <dbReference type="EMBL" id="CAK0784983.1"/>
    </source>
</evidence>
<dbReference type="InterPro" id="IPR029058">
    <property type="entry name" value="AB_hydrolase_fold"/>
</dbReference>
<dbReference type="SUPFAM" id="SSF53474">
    <property type="entry name" value="alpha/beta-Hydrolases"/>
    <property type="match status" value="1"/>
</dbReference>
<proteinExistence type="inferred from homology"/>
<keyword evidence="9" id="KW-1185">Reference proteome</keyword>
<evidence type="ECO:0000256" key="2">
    <source>
        <dbReference type="ARBA" id="ARBA00012479"/>
    </source>
</evidence>
<evidence type="ECO:0000256" key="5">
    <source>
        <dbReference type="ARBA" id="ARBA00022801"/>
    </source>
</evidence>
<keyword evidence="7" id="KW-0963">Cytoplasm</keyword>
<accession>A0AAV1IC96</accession>
<comment type="function">
    <text evidence="7">Serine hydrolase involved in the detoxification of formaldehyde.</text>
</comment>
<dbReference type="GO" id="GO:0005829">
    <property type="term" value="C:cytosol"/>
    <property type="evidence" value="ECO:0007669"/>
    <property type="project" value="TreeGrafter"/>
</dbReference>
<dbReference type="GO" id="GO:0046294">
    <property type="term" value="P:formaldehyde catabolic process"/>
    <property type="evidence" value="ECO:0007669"/>
    <property type="project" value="InterPro"/>
</dbReference>
<comment type="catalytic activity">
    <reaction evidence="7">
        <text>S-formylglutathione + H2O = formate + glutathione + H(+)</text>
        <dbReference type="Rhea" id="RHEA:14961"/>
        <dbReference type="ChEBI" id="CHEBI:15377"/>
        <dbReference type="ChEBI" id="CHEBI:15378"/>
        <dbReference type="ChEBI" id="CHEBI:15740"/>
        <dbReference type="ChEBI" id="CHEBI:57688"/>
        <dbReference type="ChEBI" id="CHEBI:57925"/>
        <dbReference type="EC" id="3.1.2.12"/>
    </reaction>
</comment>
<evidence type="ECO:0000256" key="4">
    <source>
        <dbReference type="ARBA" id="ARBA00022487"/>
    </source>
</evidence>
<protein>
    <recommendedName>
        <fullName evidence="3 7">S-formylglutathione hydrolase</fullName>
        <ecNumber evidence="2 7">3.1.2.12</ecNumber>
    </recommendedName>
</protein>
<gene>
    <name evidence="8" type="ORF">CVIRNUC_008188</name>
</gene>
<evidence type="ECO:0000256" key="1">
    <source>
        <dbReference type="ARBA" id="ARBA00005622"/>
    </source>
</evidence>
<dbReference type="PANTHER" id="PTHR10061">
    <property type="entry name" value="S-FORMYLGLUTATHIONE HYDROLASE"/>
    <property type="match status" value="1"/>
</dbReference>
<evidence type="ECO:0000256" key="7">
    <source>
        <dbReference type="RuleBase" id="RU363068"/>
    </source>
</evidence>
<evidence type="ECO:0000313" key="9">
    <source>
        <dbReference type="Proteomes" id="UP001314263"/>
    </source>
</evidence>
<dbReference type="Proteomes" id="UP001314263">
    <property type="component" value="Unassembled WGS sequence"/>
</dbReference>
<dbReference type="NCBIfam" id="TIGR02821">
    <property type="entry name" value="fghA_ester_D"/>
    <property type="match status" value="1"/>
</dbReference>
<dbReference type="InterPro" id="IPR000801">
    <property type="entry name" value="Esterase-like"/>
</dbReference>
<organism evidence="8 9">
    <name type="scientific">Coccomyxa viridis</name>
    <dbReference type="NCBI Taxonomy" id="1274662"/>
    <lineage>
        <taxon>Eukaryota</taxon>
        <taxon>Viridiplantae</taxon>
        <taxon>Chlorophyta</taxon>
        <taxon>core chlorophytes</taxon>
        <taxon>Trebouxiophyceae</taxon>
        <taxon>Trebouxiophyceae incertae sedis</taxon>
        <taxon>Coccomyxaceae</taxon>
        <taxon>Coccomyxa</taxon>
    </lineage>
</organism>
<keyword evidence="4 7" id="KW-0719">Serine esterase</keyword>
<evidence type="ECO:0000256" key="3">
    <source>
        <dbReference type="ARBA" id="ARBA00016774"/>
    </source>
</evidence>
<evidence type="ECO:0000256" key="6">
    <source>
        <dbReference type="PIRSR" id="PIRSR614186-1"/>
    </source>
</evidence>
<comment type="similarity">
    <text evidence="1 7">Belongs to the esterase D family.</text>
</comment>
<name>A0AAV1IC96_9CHLO</name>
<dbReference type="Pfam" id="PF00756">
    <property type="entry name" value="Esterase"/>
    <property type="match status" value="1"/>
</dbReference>
<dbReference type="EMBL" id="CAUYUE010000011">
    <property type="protein sequence ID" value="CAK0784983.1"/>
    <property type="molecule type" value="Genomic_DNA"/>
</dbReference>
<dbReference type="GO" id="GO:0018738">
    <property type="term" value="F:S-formylglutathione hydrolase activity"/>
    <property type="evidence" value="ECO:0007669"/>
    <property type="project" value="UniProtKB-EC"/>
</dbReference>
<keyword evidence="5 7" id="KW-0378">Hydrolase</keyword>
<dbReference type="EC" id="3.1.2.12" evidence="2 7"/>